<dbReference type="InterPro" id="IPR036393">
    <property type="entry name" value="AceGlu_kinase-like_sf"/>
</dbReference>
<accession>A0A1Z1MC88</accession>
<dbReference type="RefSeq" id="YP_009395034.1">
    <property type="nucleotide sequence ID" value="NC_035275.1"/>
</dbReference>
<dbReference type="InterPro" id="IPR004662">
    <property type="entry name" value="AcgluKinase_fam"/>
</dbReference>
<comment type="function">
    <text evidence="8">Catalyzes the ATP-dependent phosphorylation of N-acetyl-L-glutamate.</text>
</comment>
<dbReference type="GO" id="GO:0003991">
    <property type="term" value="F:acetylglutamate kinase activity"/>
    <property type="evidence" value="ECO:0007669"/>
    <property type="project" value="UniProtKB-UniRule"/>
</dbReference>
<evidence type="ECO:0000256" key="2">
    <source>
        <dbReference type="ARBA" id="ARBA00022571"/>
    </source>
</evidence>
<protein>
    <recommendedName>
        <fullName evidence="8">Acetylglutamate kinase</fullName>
        <ecNumber evidence="8">2.7.2.8</ecNumber>
    </recommendedName>
    <alternativeName>
        <fullName evidence="8">N-acetyl-L-glutamate 5-phosphotransferase</fullName>
    </alternativeName>
    <alternativeName>
        <fullName evidence="8">NAG kinase</fullName>
        <shortName evidence="8">NAGK</shortName>
    </alternativeName>
</protein>
<evidence type="ECO:0000313" key="10">
    <source>
        <dbReference type="EMBL" id="ARW63596.1"/>
    </source>
</evidence>
<dbReference type="FunFam" id="3.40.1160.10:FF:000004">
    <property type="entry name" value="Acetylglutamate kinase"/>
    <property type="match status" value="1"/>
</dbReference>
<comment type="pathway">
    <text evidence="1 8">Amino-acid biosynthesis; L-arginine biosynthesis; N(2)-acetyl-L-ornithine from L-glutamate: step 2/4.</text>
</comment>
<keyword evidence="10" id="KW-0150">Chloroplast</keyword>
<dbReference type="EC" id="2.7.2.8" evidence="8"/>
<dbReference type="HAMAP" id="MF_00082">
    <property type="entry name" value="ArgB"/>
    <property type="match status" value="1"/>
</dbReference>
<name>A0A1Z1MC88_POLUR</name>
<dbReference type="PANTHER" id="PTHR23342:SF0">
    <property type="entry name" value="N-ACETYLGLUTAMATE SYNTHASE, MITOCHONDRIAL"/>
    <property type="match status" value="1"/>
</dbReference>
<comment type="catalytic activity">
    <reaction evidence="8">
        <text>N-acetyl-L-glutamate + ATP = N-acetyl-L-glutamyl 5-phosphate + ADP</text>
        <dbReference type="Rhea" id="RHEA:14629"/>
        <dbReference type="ChEBI" id="CHEBI:30616"/>
        <dbReference type="ChEBI" id="CHEBI:44337"/>
        <dbReference type="ChEBI" id="CHEBI:57936"/>
        <dbReference type="ChEBI" id="CHEBI:456216"/>
        <dbReference type="EC" id="2.7.2.8"/>
    </reaction>
</comment>
<dbReference type="NCBIfam" id="TIGR00761">
    <property type="entry name" value="argB"/>
    <property type="match status" value="1"/>
</dbReference>
<dbReference type="Pfam" id="PF00696">
    <property type="entry name" value="AA_kinase"/>
    <property type="match status" value="1"/>
</dbReference>
<evidence type="ECO:0000256" key="8">
    <source>
        <dbReference type="HAMAP-Rule" id="MF_00082"/>
    </source>
</evidence>
<dbReference type="InterPro" id="IPR037528">
    <property type="entry name" value="ArgB"/>
</dbReference>
<evidence type="ECO:0000256" key="7">
    <source>
        <dbReference type="ARBA" id="ARBA00022840"/>
    </source>
</evidence>
<dbReference type="GO" id="GO:0005524">
    <property type="term" value="F:ATP binding"/>
    <property type="evidence" value="ECO:0007669"/>
    <property type="project" value="UniProtKB-UniRule"/>
</dbReference>
<organism evidence="10">
    <name type="scientific">Polysiphonia urceolata</name>
    <name type="common">Red alga</name>
    <name type="synonym">Conferva urceolata</name>
    <dbReference type="NCBI Taxonomy" id="173545"/>
    <lineage>
        <taxon>Eukaryota</taxon>
        <taxon>Rhodophyta</taxon>
        <taxon>Florideophyceae</taxon>
        <taxon>Rhodymeniophycidae</taxon>
        <taxon>Ceramiales</taxon>
        <taxon>Rhodomelaceae</taxon>
        <taxon>Polysiphonioideae</taxon>
        <taxon>Polysiphonia</taxon>
    </lineage>
</organism>
<keyword evidence="7 8" id="KW-0067">ATP-binding</keyword>
<dbReference type="SUPFAM" id="SSF53633">
    <property type="entry name" value="Carbamate kinase-like"/>
    <property type="match status" value="1"/>
</dbReference>
<dbReference type="InterPro" id="IPR001057">
    <property type="entry name" value="Glu/AcGlu_kinase"/>
</dbReference>
<feature type="domain" description="Aspartate/glutamate/uridylate kinase" evidence="9">
    <location>
        <begin position="27"/>
        <end position="263"/>
    </location>
</feature>
<keyword evidence="10" id="KW-0934">Plastid</keyword>
<evidence type="ECO:0000259" key="9">
    <source>
        <dbReference type="Pfam" id="PF00696"/>
    </source>
</evidence>
<feature type="binding site" evidence="8">
    <location>
        <begin position="66"/>
        <end position="67"/>
    </location>
    <ligand>
        <name>substrate</name>
    </ligand>
</feature>
<feature type="site" description="Transition state stabilizer" evidence="8">
    <location>
        <position position="31"/>
    </location>
</feature>
<dbReference type="PIRSF" id="PIRSF000728">
    <property type="entry name" value="NAGK"/>
    <property type="match status" value="1"/>
</dbReference>
<comment type="similarity">
    <text evidence="8">Belongs to the acetylglutamate kinase family. ArgB subfamily.</text>
</comment>
<comment type="subcellular location">
    <subcellularLocation>
        <location evidence="8">Plastid</location>
        <location evidence="8">Chloroplast</location>
    </subcellularLocation>
</comment>
<dbReference type="PRINTS" id="PR00474">
    <property type="entry name" value="GLU5KINASE"/>
</dbReference>
<dbReference type="GO" id="GO:0042450">
    <property type="term" value="P:L-arginine biosynthetic process via ornithine"/>
    <property type="evidence" value="ECO:0007669"/>
    <property type="project" value="UniProtKB-UniRule"/>
</dbReference>
<evidence type="ECO:0000256" key="4">
    <source>
        <dbReference type="ARBA" id="ARBA00022679"/>
    </source>
</evidence>
<dbReference type="GeneID" id="33356989"/>
<keyword evidence="6 8" id="KW-0418">Kinase</keyword>
<feature type="site" description="Transition state stabilizer" evidence="8">
    <location>
        <position position="244"/>
    </location>
</feature>
<evidence type="ECO:0000256" key="3">
    <source>
        <dbReference type="ARBA" id="ARBA00022605"/>
    </source>
</evidence>
<feature type="binding site" evidence="8">
    <location>
        <position position="181"/>
    </location>
    <ligand>
        <name>substrate</name>
    </ligand>
</feature>
<dbReference type="Gene3D" id="3.40.1160.10">
    <property type="entry name" value="Acetylglutamate kinase-like"/>
    <property type="match status" value="1"/>
</dbReference>
<dbReference type="UniPathway" id="UPA00068">
    <property type="reaction ID" value="UER00107"/>
</dbReference>
<dbReference type="InterPro" id="IPR041727">
    <property type="entry name" value="NAGK-C"/>
</dbReference>
<dbReference type="InterPro" id="IPR001048">
    <property type="entry name" value="Asp/Glu/Uridylate_kinase"/>
</dbReference>
<evidence type="ECO:0000256" key="6">
    <source>
        <dbReference type="ARBA" id="ARBA00022777"/>
    </source>
</evidence>
<keyword evidence="4 8" id="KW-0808">Transferase</keyword>
<evidence type="ECO:0000256" key="5">
    <source>
        <dbReference type="ARBA" id="ARBA00022741"/>
    </source>
</evidence>
<sequence>MSNFMSSDRFYFSPEMLSLINEYSDSILVIKYGGSAMKDPAVKLNVIQDLCLLHVLGIKVVLVHGGGYLIDKWLLKLNIKPKFENGLRVTDLETMRVAEMVLTGQINQEIVYLLNQHYVSSVGLSGKDASLVKALPLFNSNDNFTGKISSVNTDILLTLLSNNFFPVVSSVAADSNGNTYNINADTLASSIASSLKASKLLLLTDTPGVLENLNDHSSLIKNLNLQKISELRSKNLITGGMIPKIECAVAALNDGVKSVHIVDGSLPHSLLYELLTCNRSGSMLVL</sequence>
<dbReference type="PANTHER" id="PTHR23342">
    <property type="entry name" value="N-ACETYLGLUTAMATE SYNTHASE"/>
    <property type="match status" value="1"/>
</dbReference>
<dbReference type="EMBL" id="MF101428">
    <property type="protein sequence ID" value="ARW63596.1"/>
    <property type="molecule type" value="Genomic_DNA"/>
</dbReference>
<keyword evidence="3 8" id="KW-0028">Amino-acid biosynthesis</keyword>
<proteinExistence type="inferred from homology"/>
<reference evidence="10" key="1">
    <citation type="journal article" date="2017" name="J. Phycol.">
        <title>Analysis of chloroplast genomes and a supermatrix inform reclassification of the Rhodomelaceae (Rhodophyta).</title>
        <authorList>
            <person name="Diaz-Tapia P."/>
            <person name="Maggs C.A."/>
            <person name="West J.A."/>
            <person name="Verbruggen H."/>
        </authorList>
    </citation>
    <scope>NUCLEOTIDE SEQUENCE</scope>
    <source>
        <strain evidence="10">PD550</strain>
    </source>
</reference>
<dbReference type="GO" id="GO:0009507">
    <property type="term" value="C:chloroplast"/>
    <property type="evidence" value="ECO:0007669"/>
    <property type="project" value="UniProtKB-SubCell"/>
</dbReference>
<gene>
    <name evidence="8 10" type="primary">argB</name>
</gene>
<keyword evidence="5 8" id="KW-0547">Nucleotide-binding</keyword>
<keyword evidence="2 8" id="KW-0055">Arginine biosynthesis</keyword>
<geneLocation type="chloroplast" evidence="10"/>
<dbReference type="CDD" id="cd04250">
    <property type="entry name" value="AAK_NAGK-C"/>
    <property type="match status" value="1"/>
</dbReference>
<evidence type="ECO:0000256" key="1">
    <source>
        <dbReference type="ARBA" id="ARBA00004828"/>
    </source>
</evidence>
<feature type="binding site" evidence="8">
    <location>
        <position position="88"/>
    </location>
    <ligand>
        <name>substrate</name>
    </ligand>
</feature>
<dbReference type="AlphaFoldDB" id="A0A1Z1MC88"/>